<dbReference type="GO" id="GO:0071008">
    <property type="term" value="C:U2-type post-mRNA release spliceosomal complex"/>
    <property type="evidence" value="ECO:0007669"/>
    <property type="project" value="TreeGrafter"/>
</dbReference>
<dbReference type="GO" id="GO:0000390">
    <property type="term" value="P:spliceosomal complex disassembly"/>
    <property type="evidence" value="ECO:0007669"/>
    <property type="project" value="InterPro"/>
</dbReference>
<dbReference type="PANTHER" id="PTHR23329:SF1">
    <property type="entry name" value="TUFTELIN-INTERACTING PROTEIN 11"/>
    <property type="match status" value="1"/>
</dbReference>
<dbReference type="Proteomes" id="UP000245771">
    <property type="component" value="Unassembled WGS sequence"/>
</dbReference>
<sequence>MPPVRSALNNEWDVFGSTAVMKFYKSWTPLLPAFIRDNVTDQLILPKLRSAVSDWDGKSALYKVVFLWMPLLHHQMDDIISEAKRRIRSSLKSWRVSKGILSELRKWRDVFRTSEWDSMLLEYVVEKLSTYLRKELKITANPRAQDRQPLKDVLQ</sequence>
<protein>
    <submittedName>
        <fullName evidence="2">Tuftelin interacting protein 11</fullName>
    </submittedName>
</protein>
<proteinExistence type="predicted"/>
<evidence type="ECO:0000259" key="1">
    <source>
        <dbReference type="Pfam" id="PF07842"/>
    </source>
</evidence>
<evidence type="ECO:0000313" key="3">
    <source>
        <dbReference type="Proteomes" id="UP000245771"/>
    </source>
</evidence>
<accession>A0A316V4G6</accession>
<reference evidence="2 3" key="1">
    <citation type="journal article" date="2018" name="Mol. Biol. Evol.">
        <title>Broad Genomic Sampling Reveals a Smut Pathogenic Ancestry of the Fungal Clade Ustilaginomycotina.</title>
        <authorList>
            <person name="Kijpornyongpan T."/>
            <person name="Mondo S.J."/>
            <person name="Barry K."/>
            <person name="Sandor L."/>
            <person name="Lee J."/>
            <person name="Lipzen A."/>
            <person name="Pangilinan J."/>
            <person name="LaButti K."/>
            <person name="Hainaut M."/>
            <person name="Henrissat B."/>
            <person name="Grigoriev I.V."/>
            <person name="Spatafora J.W."/>
            <person name="Aime M.C."/>
        </authorList>
    </citation>
    <scope>NUCLEOTIDE SEQUENCE [LARGE SCALE GENOMIC DNA]</scope>
    <source>
        <strain evidence="2 3">MCA 3882</strain>
    </source>
</reference>
<dbReference type="PANTHER" id="PTHR23329">
    <property type="entry name" value="TUFTELIN-INTERACTING PROTEIN 11-RELATED"/>
    <property type="match status" value="1"/>
</dbReference>
<name>A0A316V4G6_9BASI</name>
<dbReference type="InParanoid" id="A0A316V4G6"/>
<dbReference type="AlphaFoldDB" id="A0A316V4G6"/>
<dbReference type="InterPro" id="IPR045211">
    <property type="entry name" value="TFP11/STIP/Ntr1"/>
</dbReference>
<dbReference type="GeneID" id="37022969"/>
<dbReference type="InterPro" id="IPR022783">
    <property type="entry name" value="GCFC_dom"/>
</dbReference>
<dbReference type="OrthoDB" id="4822at2759"/>
<dbReference type="EMBL" id="KZ819606">
    <property type="protein sequence ID" value="PWN32352.1"/>
    <property type="molecule type" value="Genomic_DNA"/>
</dbReference>
<organism evidence="2 3">
    <name type="scientific">Meira miltonrushii</name>
    <dbReference type="NCBI Taxonomy" id="1280837"/>
    <lineage>
        <taxon>Eukaryota</taxon>
        <taxon>Fungi</taxon>
        <taxon>Dikarya</taxon>
        <taxon>Basidiomycota</taxon>
        <taxon>Ustilaginomycotina</taxon>
        <taxon>Exobasidiomycetes</taxon>
        <taxon>Exobasidiales</taxon>
        <taxon>Brachybasidiaceae</taxon>
        <taxon>Meira</taxon>
    </lineage>
</organism>
<evidence type="ECO:0000313" key="2">
    <source>
        <dbReference type="EMBL" id="PWN32352.1"/>
    </source>
</evidence>
<keyword evidence="3" id="KW-1185">Reference proteome</keyword>
<dbReference type="RefSeq" id="XP_025352654.1">
    <property type="nucleotide sequence ID" value="XM_025501188.1"/>
</dbReference>
<dbReference type="STRING" id="1280837.A0A316V4G6"/>
<feature type="domain" description="GCF C-terminal" evidence="1">
    <location>
        <begin position="1"/>
        <end position="154"/>
    </location>
</feature>
<dbReference type="Pfam" id="PF07842">
    <property type="entry name" value="GCFC"/>
    <property type="match status" value="1"/>
</dbReference>
<gene>
    <name evidence="2" type="ORF">FA14DRAFT_182260</name>
</gene>